<sequence>MEGPASTGGGQTPQTLAEKVDFLFRHMHPRGRKPVTHPEVAQATGLSTGLLSALRSGKNINPTKDTIERLAHFFGVPSAFFFDDQTTEQVSVQIGLVAAVRDAGIANAAARLVGLSQGSIEAVIALANQLRKIEGIKDVGPD</sequence>
<dbReference type="Gene3D" id="1.10.260.40">
    <property type="entry name" value="lambda repressor-like DNA-binding domains"/>
    <property type="match status" value="1"/>
</dbReference>
<comment type="caution">
    <text evidence="2">The sequence shown here is derived from an EMBL/GenBank/DDBJ whole genome shotgun (WGS) entry which is preliminary data.</text>
</comment>
<dbReference type="InterPro" id="IPR001387">
    <property type="entry name" value="Cro/C1-type_HTH"/>
</dbReference>
<protein>
    <submittedName>
        <fullName evidence="2">XRE family transcriptional regulator</fullName>
    </submittedName>
</protein>
<dbReference type="EMBL" id="BONY01000099">
    <property type="protein sequence ID" value="GIH10570.1"/>
    <property type="molecule type" value="Genomic_DNA"/>
</dbReference>
<dbReference type="CDD" id="cd00093">
    <property type="entry name" value="HTH_XRE"/>
    <property type="match status" value="1"/>
</dbReference>
<evidence type="ECO:0000313" key="2">
    <source>
        <dbReference type="EMBL" id="GIH10570.1"/>
    </source>
</evidence>
<organism evidence="2 3">
    <name type="scientific">Rhizocola hellebori</name>
    <dbReference type="NCBI Taxonomy" id="1392758"/>
    <lineage>
        <taxon>Bacteria</taxon>
        <taxon>Bacillati</taxon>
        <taxon>Actinomycetota</taxon>
        <taxon>Actinomycetes</taxon>
        <taxon>Micromonosporales</taxon>
        <taxon>Micromonosporaceae</taxon>
        <taxon>Rhizocola</taxon>
    </lineage>
</organism>
<dbReference type="AlphaFoldDB" id="A0A8J3VL77"/>
<evidence type="ECO:0000313" key="3">
    <source>
        <dbReference type="Proteomes" id="UP000612899"/>
    </source>
</evidence>
<dbReference type="InterPro" id="IPR010982">
    <property type="entry name" value="Lambda_DNA-bd_dom_sf"/>
</dbReference>
<dbReference type="SUPFAM" id="SSF47413">
    <property type="entry name" value="lambda repressor-like DNA-binding domains"/>
    <property type="match status" value="1"/>
</dbReference>
<keyword evidence="3" id="KW-1185">Reference proteome</keyword>
<evidence type="ECO:0000259" key="1">
    <source>
        <dbReference type="PROSITE" id="PS50943"/>
    </source>
</evidence>
<accession>A0A8J3VL77</accession>
<dbReference type="Proteomes" id="UP000612899">
    <property type="component" value="Unassembled WGS sequence"/>
</dbReference>
<feature type="domain" description="HTH cro/C1-type" evidence="1">
    <location>
        <begin position="39"/>
        <end position="81"/>
    </location>
</feature>
<gene>
    <name evidence="2" type="ORF">Rhe02_86370</name>
</gene>
<reference evidence="2" key="1">
    <citation type="submission" date="2021-01" db="EMBL/GenBank/DDBJ databases">
        <title>Whole genome shotgun sequence of Rhizocola hellebori NBRC 109834.</title>
        <authorList>
            <person name="Komaki H."/>
            <person name="Tamura T."/>
        </authorList>
    </citation>
    <scope>NUCLEOTIDE SEQUENCE</scope>
    <source>
        <strain evidence="2">NBRC 109834</strain>
    </source>
</reference>
<dbReference type="PROSITE" id="PS50943">
    <property type="entry name" value="HTH_CROC1"/>
    <property type="match status" value="1"/>
</dbReference>
<dbReference type="RefSeq" id="WP_203914285.1">
    <property type="nucleotide sequence ID" value="NZ_BONY01000099.1"/>
</dbReference>
<name>A0A8J3VL77_9ACTN</name>
<dbReference type="GO" id="GO:0003677">
    <property type="term" value="F:DNA binding"/>
    <property type="evidence" value="ECO:0007669"/>
    <property type="project" value="InterPro"/>
</dbReference>
<proteinExistence type="predicted"/>